<keyword evidence="3 5" id="KW-1133">Transmembrane helix</keyword>
<evidence type="ECO:0000313" key="7">
    <source>
        <dbReference type="EMBL" id="SED51291.1"/>
    </source>
</evidence>
<feature type="domain" description="Integral membrane bound transporter" evidence="6">
    <location>
        <begin position="50"/>
        <end position="172"/>
    </location>
</feature>
<evidence type="ECO:0000259" key="6">
    <source>
        <dbReference type="Pfam" id="PF13515"/>
    </source>
</evidence>
<dbReference type="RefSeq" id="WP_089771162.1">
    <property type="nucleotide sequence ID" value="NZ_FNTX01000001.1"/>
</dbReference>
<evidence type="ECO:0000256" key="3">
    <source>
        <dbReference type="ARBA" id="ARBA00022989"/>
    </source>
</evidence>
<dbReference type="Proteomes" id="UP000199220">
    <property type="component" value="Unassembled WGS sequence"/>
</dbReference>
<organism evidence="7 8">
    <name type="scientific">Ruania alba</name>
    <dbReference type="NCBI Taxonomy" id="648782"/>
    <lineage>
        <taxon>Bacteria</taxon>
        <taxon>Bacillati</taxon>
        <taxon>Actinomycetota</taxon>
        <taxon>Actinomycetes</taxon>
        <taxon>Micrococcales</taxon>
        <taxon>Ruaniaceae</taxon>
        <taxon>Ruania</taxon>
    </lineage>
</organism>
<dbReference type="AlphaFoldDB" id="A0A1H5BAP6"/>
<proteinExistence type="predicted"/>
<feature type="transmembrane region" description="Helical" evidence="5">
    <location>
        <begin position="37"/>
        <end position="56"/>
    </location>
</feature>
<evidence type="ECO:0000256" key="2">
    <source>
        <dbReference type="ARBA" id="ARBA00022692"/>
    </source>
</evidence>
<evidence type="ECO:0000256" key="4">
    <source>
        <dbReference type="ARBA" id="ARBA00023136"/>
    </source>
</evidence>
<evidence type="ECO:0000313" key="8">
    <source>
        <dbReference type="Proteomes" id="UP000199220"/>
    </source>
</evidence>
<keyword evidence="4 5" id="KW-0472">Membrane</keyword>
<gene>
    <name evidence="7" type="ORF">SAMN04488554_0049</name>
</gene>
<protein>
    <submittedName>
        <fullName evidence="7">Uncharacterized membrane protein YgaE, UPF0421/DUF939 family</fullName>
    </submittedName>
</protein>
<feature type="transmembrane region" description="Helical" evidence="5">
    <location>
        <begin position="134"/>
        <end position="153"/>
    </location>
</feature>
<name>A0A1H5BAP6_9MICO</name>
<comment type="subcellular location">
    <subcellularLocation>
        <location evidence="1">Membrane</location>
        <topology evidence="1">Multi-pass membrane protein</topology>
    </subcellularLocation>
</comment>
<dbReference type="EMBL" id="FNTX01000001">
    <property type="protein sequence ID" value="SED51291.1"/>
    <property type="molecule type" value="Genomic_DNA"/>
</dbReference>
<dbReference type="InterPro" id="IPR049453">
    <property type="entry name" value="Memb_transporter_dom"/>
</dbReference>
<dbReference type="Pfam" id="PF13515">
    <property type="entry name" value="FUSC_2"/>
    <property type="match status" value="1"/>
</dbReference>
<reference evidence="8" key="1">
    <citation type="submission" date="2016-10" db="EMBL/GenBank/DDBJ databases">
        <authorList>
            <person name="Varghese N."/>
            <person name="Submissions S."/>
        </authorList>
    </citation>
    <scope>NUCLEOTIDE SEQUENCE [LARGE SCALE GENOMIC DNA]</scope>
    <source>
        <strain evidence="8">DSM 21368</strain>
    </source>
</reference>
<keyword evidence="8" id="KW-1185">Reference proteome</keyword>
<accession>A0A1H5BAP6</accession>
<dbReference type="GO" id="GO:0016020">
    <property type="term" value="C:membrane"/>
    <property type="evidence" value="ECO:0007669"/>
    <property type="project" value="UniProtKB-SubCell"/>
</dbReference>
<evidence type="ECO:0000256" key="5">
    <source>
        <dbReference type="SAM" id="Phobius"/>
    </source>
</evidence>
<feature type="transmembrane region" description="Helical" evidence="5">
    <location>
        <begin position="111"/>
        <end position="127"/>
    </location>
</feature>
<dbReference type="STRING" id="648782.SAMN04488554_0049"/>
<keyword evidence="2 5" id="KW-0812">Transmembrane</keyword>
<sequence length="387" mass="40645">MTTRPAGGAPPPRGVRAARLLLSGRVRRGWRRLRGDAWPILTGALAAGVAYGIAYWLVGHEIPVFAAIAAWISLGFSADRHPRKVAELALGVTVGVALGELVGALIGSGPVQIAVVLAMAVAIARLIDGAAMFAMQAGVQAVVVVALPATLGGDGVGRWLDALIGGAVALLVAALLPVDVRRRVRVLASSGLTEIALTLADVARGMREGDEEIVDDALTRARGSQGVIDEWSSLVQGALAATRFTPSRLKHDGELLRLQRAATLCDRAMRNTRVIARRAWSATQGKTSQERVSRLVQRLSESADDLAAALGSDSDPSGLRRQLLDVAGELDPPSFTGWPAQTLVVLMRSLVVDLLQLTGMSGEQARRELAAVDARDEGDTDSPTLLG</sequence>
<feature type="transmembrane region" description="Helical" evidence="5">
    <location>
        <begin position="159"/>
        <end position="178"/>
    </location>
</feature>
<evidence type="ECO:0000256" key="1">
    <source>
        <dbReference type="ARBA" id="ARBA00004141"/>
    </source>
</evidence>